<dbReference type="InterPro" id="IPR027463">
    <property type="entry name" value="AcrB_DN_DC_subdom"/>
</dbReference>
<keyword evidence="3" id="KW-1185">Reference proteome</keyword>
<dbReference type="Gene3D" id="1.20.1640.10">
    <property type="entry name" value="Multidrug efflux transporter AcrB transmembrane domain"/>
    <property type="match status" value="2"/>
</dbReference>
<dbReference type="EMBL" id="QXXA01000005">
    <property type="protein sequence ID" value="NBI06197.1"/>
    <property type="molecule type" value="Genomic_DNA"/>
</dbReference>
<feature type="transmembrane region" description="Helical" evidence="1">
    <location>
        <begin position="331"/>
        <end position="350"/>
    </location>
</feature>
<accession>A0A845QTN5</accession>
<keyword evidence="1" id="KW-1133">Transmembrane helix</keyword>
<feature type="transmembrane region" description="Helical" evidence="1">
    <location>
        <begin position="958"/>
        <end position="977"/>
    </location>
</feature>
<reference evidence="2 3" key="1">
    <citation type="submission" date="2018-08" db="EMBL/GenBank/DDBJ databases">
        <title>Murine metabolic-syndrome-specific gut microbial biobank.</title>
        <authorList>
            <person name="Liu C."/>
        </authorList>
    </citation>
    <scope>NUCLEOTIDE SEQUENCE [LARGE SCALE GENOMIC DNA]</scope>
    <source>
        <strain evidence="2 3">583</strain>
    </source>
</reference>
<evidence type="ECO:0000313" key="3">
    <source>
        <dbReference type="Proteomes" id="UP000467132"/>
    </source>
</evidence>
<dbReference type="AlphaFoldDB" id="A0A845QTN5"/>
<dbReference type="Gene3D" id="3.30.70.1440">
    <property type="entry name" value="Multidrug efflux transporter AcrB pore domain"/>
    <property type="match status" value="1"/>
</dbReference>
<dbReference type="RefSeq" id="WP_160196680.1">
    <property type="nucleotide sequence ID" value="NZ_QXXA01000005.1"/>
</dbReference>
<feature type="transmembrane region" description="Helical" evidence="1">
    <location>
        <begin position="388"/>
        <end position="408"/>
    </location>
</feature>
<keyword evidence="1" id="KW-0812">Transmembrane</keyword>
<feature type="transmembrane region" description="Helical" evidence="1">
    <location>
        <begin position="856"/>
        <end position="875"/>
    </location>
</feature>
<feature type="transmembrane region" description="Helical" evidence="1">
    <location>
        <begin position="428"/>
        <end position="448"/>
    </location>
</feature>
<proteinExistence type="predicted"/>
<organism evidence="2 3">
    <name type="scientific">Senegalia massiliensis</name>
    <dbReference type="NCBI Taxonomy" id="1720316"/>
    <lineage>
        <taxon>Bacteria</taxon>
        <taxon>Bacillati</taxon>
        <taxon>Bacillota</taxon>
        <taxon>Clostridia</taxon>
        <taxon>Eubacteriales</taxon>
        <taxon>Clostridiaceae</taxon>
        <taxon>Senegalia</taxon>
    </lineage>
</organism>
<name>A0A845QTN5_9CLOT</name>
<dbReference type="PANTHER" id="PTHR32063:SF0">
    <property type="entry name" value="SWARMING MOTILITY PROTEIN SWRC"/>
    <property type="match status" value="1"/>
</dbReference>
<dbReference type="Pfam" id="PF00873">
    <property type="entry name" value="ACR_tran"/>
    <property type="match status" value="1"/>
</dbReference>
<dbReference type="GO" id="GO:0042910">
    <property type="term" value="F:xenobiotic transmembrane transporter activity"/>
    <property type="evidence" value="ECO:0007669"/>
    <property type="project" value="TreeGrafter"/>
</dbReference>
<feature type="transmembrane region" description="Helical" evidence="1">
    <location>
        <begin position="533"/>
        <end position="552"/>
    </location>
</feature>
<feature type="transmembrane region" description="Helical" evidence="1">
    <location>
        <begin position="989"/>
        <end position="1015"/>
    </location>
</feature>
<keyword evidence="1" id="KW-0472">Membrane</keyword>
<feature type="transmembrane region" description="Helical" evidence="1">
    <location>
        <begin position="357"/>
        <end position="376"/>
    </location>
</feature>
<dbReference type="InterPro" id="IPR001036">
    <property type="entry name" value="Acrflvin-R"/>
</dbReference>
<evidence type="ECO:0000256" key="1">
    <source>
        <dbReference type="SAM" id="Phobius"/>
    </source>
</evidence>
<dbReference type="GO" id="GO:0005886">
    <property type="term" value="C:plasma membrane"/>
    <property type="evidence" value="ECO:0007669"/>
    <property type="project" value="TreeGrafter"/>
</dbReference>
<feature type="transmembrane region" description="Helical" evidence="1">
    <location>
        <begin position="882"/>
        <end position="906"/>
    </location>
</feature>
<feature type="transmembrane region" description="Helical" evidence="1">
    <location>
        <begin position="912"/>
        <end position="937"/>
    </location>
</feature>
<dbReference type="PANTHER" id="PTHR32063">
    <property type="match status" value="1"/>
</dbReference>
<dbReference type="Proteomes" id="UP000467132">
    <property type="component" value="Unassembled WGS sequence"/>
</dbReference>
<dbReference type="SUPFAM" id="SSF82866">
    <property type="entry name" value="Multidrug efflux transporter AcrB transmembrane domain"/>
    <property type="match status" value="2"/>
</dbReference>
<dbReference type="Gene3D" id="3.30.2090.10">
    <property type="entry name" value="Multidrug efflux transporter AcrB TolC docking domain, DN and DC subdomains"/>
    <property type="match status" value="2"/>
</dbReference>
<dbReference type="Gene3D" id="3.30.70.1430">
    <property type="entry name" value="Multidrug efflux transporter AcrB pore domain"/>
    <property type="match status" value="2"/>
</dbReference>
<comment type="caution">
    <text evidence="2">The sequence shown here is derived from an EMBL/GenBank/DDBJ whole genome shotgun (WGS) entry which is preliminary data.</text>
</comment>
<dbReference type="OrthoDB" id="9757876at2"/>
<gene>
    <name evidence="2" type="ORF">D3Z33_04895</name>
</gene>
<feature type="transmembrane region" description="Helical" evidence="1">
    <location>
        <begin position="12"/>
        <end position="34"/>
    </location>
</feature>
<sequence>MNLTKLSVKRPVTIVMVTLIVVLLGVVSLTRLPIDLLPQFSLPIAIVQTQYNGVGPQEIENLVTKPLEQSIGTVSNIENVSSISSEGSSVIIAEFNFGTDMDFASLEMREKVDMIKGFLPEGANDPMVLKIDPNAMPVMEASLSGSDDLSSLQRFAEDELSPRLERLEGVASVNINGGYQKEISVKADLHLLQNYGISMDTLSQIIGAQNMSLPGGTVEKGIQNLTIRTTGEFKDIEEIRNLPITLPTGGTIPLSDVAEVNLENKEVKSISKINGKPSISISVQKQSGTNTVSVSSRINDELEKIQEEFPTRDIKVVIDQADFINLSINTVLKSGALGAVLAMIILFLFLRNIRTTLIVGTAIPVSIIATFSLIYFNGITLNLMTLGGLALGIGMLVDNSIVVLENIYRYRRDGYSKSESAVKGTKEVAMAVTASTLTTVAVFLPIVFVEGITSTIFKELALTVTFSLLASLAVSLTLVPMLSSQILNVDINNEEKSKRKSFILHSFDKGFAKLESIYKRVLSWSLGHRKSTIIIALLVFSLSIASLIPVGAEFIPATDEGQFTVSVNLPVGSELDRTREVVEDVENRLEDMDIIDTVFTTIGSGGAFSMGGSTENQATITGVLKKEREESTFNVAENIREKLSNIAGADINVDVTSNAMGPASMGGAPVSIEIKGQDLDRLEDISEDFVSIIESVEGTREVSSNIGEGIPEVEVDIDSLKASNYGLTTAQIGNAVKSVVSGTTASRYTTEGNEIDIVLKGNDLYSENLENLKNLPINTPMGSQISLEKVADVKIVNGPISINRDSQSRMVTVNSKIQERDLSSVITDIEEKLEDYDLENGYSYEIAGENEQLEEAFGDLGLALVLAIILVYMILASQFESLLHPFTIMFTVPLSIAGGALGLFITNRTVNVTSLIGAIMLIGIVVNNAIVLIDYINTRRKNGEERNLAIKNAGPIRLRPILMTTLTTVLGLLPIAIGLGEGSEIQAPMATVVIGGLLLSTILTLVLIPVMYTVFDDISLKFKK</sequence>
<protein>
    <submittedName>
        <fullName evidence="2">Efflux RND transporter permease subunit</fullName>
    </submittedName>
</protein>
<feature type="transmembrane region" description="Helical" evidence="1">
    <location>
        <begin position="460"/>
        <end position="479"/>
    </location>
</feature>
<evidence type="ECO:0000313" key="2">
    <source>
        <dbReference type="EMBL" id="NBI06197.1"/>
    </source>
</evidence>
<dbReference type="SUPFAM" id="SSF82693">
    <property type="entry name" value="Multidrug efflux transporter AcrB pore domain, PN1, PN2, PC1 and PC2 subdomains"/>
    <property type="match status" value="3"/>
</dbReference>
<dbReference type="SUPFAM" id="SSF82714">
    <property type="entry name" value="Multidrug efflux transporter AcrB TolC docking domain, DN and DC subdomains"/>
    <property type="match status" value="2"/>
</dbReference>
<dbReference type="PRINTS" id="PR00702">
    <property type="entry name" value="ACRIFLAVINRP"/>
</dbReference>
<dbReference type="Gene3D" id="3.30.70.1320">
    <property type="entry name" value="Multidrug efflux transporter AcrB pore domain like"/>
    <property type="match status" value="1"/>
</dbReference>